<dbReference type="EMBL" id="JAWQEG010000032">
    <property type="protein sequence ID" value="KAK3895777.1"/>
    <property type="molecule type" value="Genomic_DNA"/>
</dbReference>
<feature type="compositionally biased region" description="Polar residues" evidence="1">
    <location>
        <begin position="17"/>
        <end position="27"/>
    </location>
</feature>
<feature type="compositionally biased region" description="Basic and acidic residues" evidence="1">
    <location>
        <begin position="204"/>
        <end position="216"/>
    </location>
</feature>
<evidence type="ECO:0000313" key="3">
    <source>
        <dbReference type="Proteomes" id="UP001286313"/>
    </source>
</evidence>
<keyword evidence="3" id="KW-1185">Reference proteome</keyword>
<comment type="caution">
    <text evidence="2">The sequence shown here is derived from an EMBL/GenBank/DDBJ whole genome shotgun (WGS) entry which is preliminary data.</text>
</comment>
<feature type="compositionally biased region" description="Low complexity" evidence="1">
    <location>
        <begin position="28"/>
        <end position="47"/>
    </location>
</feature>
<evidence type="ECO:0000256" key="1">
    <source>
        <dbReference type="SAM" id="MobiDB-lite"/>
    </source>
</evidence>
<sequence length="216" mass="23319">MARRQQLHHRTHFGTLPRTTMHTSSPQPHTLPASPAPTHTTHPTTTSTPPPHILPTPSTHTMQPTTSLPTHPEQTQTHPNNPTDHNYASLSPILSKPNQTSTLPLPLPIPPKPSPTNQPSPTQSPITQTTLLTPIQPMPPPKPPSLVFPQTAPGDTDQAERAQPTTPTSTPPVTPPDLAHDPPDAALGPNASYEDKPSLIPDGFKSRSDRTVQRPR</sequence>
<organism evidence="2 3">
    <name type="scientific">Petrolisthes cinctipes</name>
    <name type="common">Flat porcelain crab</name>
    <dbReference type="NCBI Taxonomy" id="88211"/>
    <lineage>
        <taxon>Eukaryota</taxon>
        <taxon>Metazoa</taxon>
        <taxon>Ecdysozoa</taxon>
        <taxon>Arthropoda</taxon>
        <taxon>Crustacea</taxon>
        <taxon>Multicrustacea</taxon>
        <taxon>Malacostraca</taxon>
        <taxon>Eumalacostraca</taxon>
        <taxon>Eucarida</taxon>
        <taxon>Decapoda</taxon>
        <taxon>Pleocyemata</taxon>
        <taxon>Anomura</taxon>
        <taxon>Galatheoidea</taxon>
        <taxon>Porcellanidae</taxon>
        <taxon>Petrolisthes</taxon>
    </lineage>
</organism>
<dbReference type="Proteomes" id="UP001286313">
    <property type="component" value="Unassembled WGS sequence"/>
</dbReference>
<name>A0AAE1L5A9_PETCI</name>
<feature type="compositionally biased region" description="Low complexity" evidence="1">
    <location>
        <begin position="119"/>
        <end position="135"/>
    </location>
</feature>
<dbReference type="AlphaFoldDB" id="A0AAE1L5A9"/>
<accession>A0AAE1L5A9</accession>
<feature type="compositionally biased region" description="Basic residues" evidence="1">
    <location>
        <begin position="1"/>
        <end position="12"/>
    </location>
</feature>
<proteinExistence type="predicted"/>
<protein>
    <submittedName>
        <fullName evidence="2">Uncharacterized protein</fullName>
    </submittedName>
</protein>
<feature type="compositionally biased region" description="Pro residues" evidence="1">
    <location>
        <begin position="105"/>
        <end position="118"/>
    </location>
</feature>
<feature type="compositionally biased region" description="Pro residues" evidence="1">
    <location>
        <begin position="136"/>
        <end position="146"/>
    </location>
</feature>
<reference evidence="2" key="1">
    <citation type="submission" date="2023-10" db="EMBL/GenBank/DDBJ databases">
        <title>Genome assemblies of two species of porcelain crab, Petrolisthes cinctipes and Petrolisthes manimaculis (Anomura: Porcellanidae).</title>
        <authorList>
            <person name="Angst P."/>
        </authorList>
    </citation>
    <scope>NUCLEOTIDE SEQUENCE</scope>
    <source>
        <strain evidence="2">PB745_01</strain>
        <tissue evidence="2">Gill</tissue>
    </source>
</reference>
<gene>
    <name evidence="2" type="ORF">Pcinc_000530</name>
</gene>
<evidence type="ECO:0000313" key="2">
    <source>
        <dbReference type="EMBL" id="KAK3895777.1"/>
    </source>
</evidence>
<feature type="compositionally biased region" description="Polar residues" evidence="1">
    <location>
        <begin position="62"/>
        <end position="89"/>
    </location>
</feature>
<feature type="region of interest" description="Disordered" evidence="1">
    <location>
        <begin position="1"/>
        <end position="216"/>
    </location>
</feature>